<organism evidence="1 2">
    <name type="scientific">Elaphomyces granulatus</name>
    <dbReference type="NCBI Taxonomy" id="519963"/>
    <lineage>
        <taxon>Eukaryota</taxon>
        <taxon>Fungi</taxon>
        <taxon>Dikarya</taxon>
        <taxon>Ascomycota</taxon>
        <taxon>Pezizomycotina</taxon>
        <taxon>Eurotiomycetes</taxon>
        <taxon>Eurotiomycetidae</taxon>
        <taxon>Eurotiales</taxon>
        <taxon>Elaphomycetaceae</taxon>
        <taxon>Elaphomyces</taxon>
    </lineage>
</organism>
<proteinExistence type="predicted"/>
<evidence type="ECO:0000313" key="1">
    <source>
        <dbReference type="EMBL" id="OXV12226.1"/>
    </source>
</evidence>
<dbReference type="AlphaFoldDB" id="A0A232M766"/>
<comment type="caution">
    <text evidence="1">The sequence shown here is derived from an EMBL/GenBank/DDBJ whole genome shotgun (WGS) entry which is preliminary data.</text>
</comment>
<reference evidence="1 2" key="1">
    <citation type="journal article" date="2015" name="Environ. Microbiol.">
        <title>Metagenome sequence of Elaphomyces granulatus from sporocarp tissue reveals Ascomycota ectomycorrhizal fingerprints of genome expansion and a Proteobacteria-rich microbiome.</title>
        <authorList>
            <person name="Quandt C.A."/>
            <person name="Kohler A."/>
            <person name="Hesse C.N."/>
            <person name="Sharpton T.J."/>
            <person name="Martin F."/>
            <person name="Spatafora J.W."/>
        </authorList>
    </citation>
    <scope>NUCLEOTIDE SEQUENCE [LARGE SCALE GENOMIC DNA]</scope>
    <source>
        <strain evidence="1 2">OSC145934</strain>
    </source>
</reference>
<accession>A0A232M766</accession>
<gene>
    <name evidence="1" type="ORF">Egran_00013</name>
</gene>
<feature type="non-terminal residue" evidence="1">
    <location>
        <position position="1"/>
    </location>
</feature>
<dbReference type="EMBL" id="NPHW01000137">
    <property type="protein sequence ID" value="OXV12226.1"/>
    <property type="molecule type" value="Genomic_DNA"/>
</dbReference>
<dbReference type="Proteomes" id="UP000243515">
    <property type="component" value="Unassembled WGS sequence"/>
</dbReference>
<keyword evidence="2" id="KW-1185">Reference proteome</keyword>
<sequence>SLNYAFENLLQWVYRATRLRCRLNSDLRVEWSPKISLLLPLQGLHSYLFPISPGASSFSFSDMVQKLSRFDLDVKYDMHCTSSSLIFHSASPPCVFAVHSNSKVGHTSSAASGTVALLFMT</sequence>
<evidence type="ECO:0000313" key="2">
    <source>
        <dbReference type="Proteomes" id="UP000243515"/>
    </source>
</evidence>
<protein>
    <submittedName>
        <fullName evidence="1">Uncharacterized protein</fullName>
    </submittedName>
</protein>
<name>A0A232M766_9EURO</name>